<dbReference type="InterPro" id="IPR007527">
    <property type="entry name" value="Znf_SWIM"/>
</dbReference>
<organism evidence="2">
    <name type="scientific">viral metagenome</name>
    <dbReference type="NCBI Taxonomy" id="1070528"/>
    <lineage>
        <taxon>unclassified sequences</taxon>
        <taxon>metagenomes</taxon>
        <taxon>organismal metagenomes</taxon>
    </lineage>
</organism>
<dbReference type="AlphaFoldDB" id="A0A6M3MED3"/>
<feature type="domain" description="SWIM-type" evidence="1">
    <location>
        <begin position="19"/>
        <end position="56"/>
    </location>
</feature>
<protein>
    <recommendedName>
        <fullName evidence="1">SWIM-type domain-containing protein</fullName>
    </recommendedName>
</protein>
<sequence length="72" mass="8544">MKYLNQWTVPSDSDPNRNYTVSLTYNEEWQCSCRGWTSHVPRRDCKHIRRIKEDPEALKNGVRFSEATVEVN</sequence>
<gene>
    <name evidence="2" type="ORF">MM171B00623_0006</name>
</gene>
<dbReference type="GO" id="GO:0008270">
    <property type="term" value="F:zinc ion binding"/>
    <property type="evidence" value="ECO:0007669"/>
    <property type="project" value="InterPro"/>
</dbReference>
<dbReference type="EMBL" id="MT143852">
    <property type="protein sequence ID" value="QJB03569.1"/>
    <property type="molecule type" value="Genomic_DNA"/>
</dbReference>
<evidence type="ECO:0000313" key="2">
    <source>
        <dbReference type="EMBL" id="QJB03569.1"/>
    </source>
</evidence>
<evidence type="ECO:0000259" key="1">
    <source>
        <dbReference type="PROSITE" id="PS50966"/>
    </source>
</evidence>
<reference evidence="2" key="1">
    <citation type="submission" date="2020-03" db="EMBL/GenBank/DDBJ databases">
        <title>The deep terrestrial virosphere.</title>
        <authorList>
            <person name="Holmfeldt K."/>
            <person name="Nilsson E."/>
            <person name="Simone D."/>
            <person name="Lopez-Fernandez M."/>
            <person name="Wu X."/>
            <person name="de Brujin I."/>
            <person name="Lundin D."/>
            <person name="Andersson A."/>
            <person name="Bertilsson S."/>
            <person name="Dopson M."/>
        </authorList>
    </citation>
    <scope>NUCLEOTIDE SEQUENCE</scope>
    <source>
        <strain evidence="2">MM171B00623</strain>
    </source>
</reference>
<accession>A0A6M3MED3</accession>
<proteinExistence type="predicted"/>
<dbReference type="PROSITE" id="PS50966">
    <property type="entry name" value="ZF_SWIM"/>
    <property type="match status" value="1"/>
</dbReference>
<name>A0A6M3MED3_9ZZZZ</name>